<name>A0A9P6ZYY5_9AGAM</name>
<feature type="transmembrane region" description="Helical" evidence="2">
    <location>
        <begin position="228"/>
        <end position="253"/>
    </location>
</feature>
<dbReference type="AlphaFoldDB" id="A0A9P6ZYY5"/>
<feature type="transmembrane region" description="Helical" evidence="2">
    <location>
        <begin position="132"/>
        <end position="154"/>
    </location>
</feature>
<feature type="transmembrane region" description="Helical" evidence="2">
    <location>
        <begin position="93"/>
        <end position="112"/>
    </location>
</feature>
<evidence type="ECO:0000313" key="3">
    <source>
        <dbReference type="EMBL" id="KAG1778707.1"/>
    </source>
</evidence>
<gene>
    <name evidence="3" type="ORF">EV702DRAFT_1267471</name>
</gene>
<comment type="caution">
    <text evidence="3">The sequence shown here is derived from an EMBL/GenBank/DDBJ whole genome shotgun (WGS) entry which is preliminary data.</text>
</comment>
<feature type="transmembrane region" description="Helical" evidence="2">
    <location>
        <begin position="56"/>
        <end position="81"/>
    </location>
</feature>
<organism evidence="3 4">
    <name type="scientific">Suillus placidus</name>
    <dbReference type="NCBI Taxonomy" id="48579"/>
    <lineage>
        <taxon>Eukaryota</taxon>
        <taxon>Fungi</taxon>
        <taxon>Dikarya</taxon>
        <taxon>Basidiomycota</taxon>
        <taxon>Agaricomycotina</taxon>
        <taxon>Agaricomycetes</taxon>
        <taxon>Agaricomycetidae</taxon>
        <taxon>Boletales</taxon>
        <taxon>Suillineae</taxon>
        <taxon>Suillaceae</taxon>
        <taxon>Suillus</taxon>
    </lineage>
</organism>
<dbReference type="EMBL" id="JABBWD010000014">
    <property type="protein sequence ID" value="KAG1778707.1"/>
    <property type="molecule type" value="Genomic_DNA"/>
</dbReference>
<feature type="compositionally biased region" description="Basic and acidic residues" evidence="1">
    <location>
        <begin position="318"/>
        <end position="343"/>
    </location>
</feature>
<protein>
    <recommendedName>
        <fullName evidence="5">Transmembrane protein</fullName>
    </recommendedName>
</protein>
<evidence type="ECO:0008006" key="5">
    <source>
        <dbReference type="Google" id="ProtNLM"/>
    </source>
</evidence>
<evidence type="ECO:0000256" key="2">
    <source>
        <dbReference type="SAM" id="Phobius"/>
    </source>
</evidence>
<keyword evidence="2" id="KW-0812">Transmembrane</keyword>
<keyword evidence="4" id="KW-1185">Reference proteome</keyword>
<reference evidence="3" key="1">
    <citation type="journal article" date="2020" name="New Phytol.">
        <title>Comparative genomics reveals dynamic genome evolution in host specialist ectomycorrhizal fungi.</title>
        <authorList>
            <person name="Lofgren L.A."/>
            <person name="Nguyen N.H."/>
            <person name="Vilgalys R."/>
            <person name="Ruytinx J."/>
            <person name="Liao H.L."/>
            <person name="Branco S."/>
            <person name="Kuo A."/>
            <person name="LaButti K."/>
            <person name="Lipzen A."/>
            <person name="Andreopoulos W."/>
            <person name="Pangilinan J."/>
            <person name="Riley R."/>
            <person name="Hundley H."/>
            <person name="Na H."/>
            <person name="Barry K."/>
            <person name="Grigoriev I.V."/>
            <person name="Stajich J.E."/>
            <person name="Kennedy P.G."/>
        </authorList>
    </citation>
    <scope>NUCLEOTIDE SEQUENCE</scope>
    <source>
        <strain evidence="3">DOB743</strain>
    </source>
</reference>
<feature type="region of interest" description="Disordered" evidence="1">
    <location>
        <begin position="312"/>
        <end position="351"/>
    </location>
</feature>
<keyword evidence="2" id="KW-0472">Membrane</keyword>
<keyword evidence="2" id="KW-1133">Transmembrane helix</keyword>
<sequence>MSSSSSSVGCLLPAENLRCVPLNLIQIHALTIFPVIELFFYVFLIYMTWRSRRAHLLLAADGILYFILALVDLLSHVIPAARNSVAASRMAELFLGSVSFVPMLSYTLYLLWLSHKEFIPYLPRRRQPAAKYLFTGLIPVVAGSNFAASFGMSIQNLSLPQAPLMIDFTNKSESLWLSLGQLSLGLYTNYQCLTAFLACYRLFTAFFDQRRIDTNNTDECHFVNGTGWIAFGIKLGAVECIVGFIAGGFAIPLSRRILRLIARVCIIIGALKGMDENENFEFLNKELVMWRRGKPLSTSHSFIANRRMSIRSSQFSEPSHDSPIEKDTERGKADRRVTVHGEGGEPPVVLRFSVLPPPERAIHADESRRQSGQDTCAEVLASRNVSSSSKSNTQRQSVQTILDDMSVVLELTPDLPPGAAGKYPGSMLSQGHGDDEFELPALGQQTTRCNAAQSYGEEDAAAECAVFCASESMEHKPKLPLISIPQSAHARVERPVSPWTRLASQHSGNYPVQFPVAPTRAGLTNYSPTAQLEGESWNSQKHHRRQLSSFHLLEHASKAYSDITAHSSQWSTIARSQSSASIRMYGGGTVISPRRVSVDPGDLMSSSSTETLRDSRPQIIIDQEHITSADGEFEVQAAFNREKALRRLNGEVGV</sequence>
<proteinExistence type="predicted"/>
<feature type="transmembrane region" description="Helical" evidence="2">
    <location>
        <begin position="25"/>
        <end position="49"/>
    </location>
</feature>
<evidence type="ECO:0000256" key="1">
    <source>
        <dbReference type="SAM" id="MobiDB-lite"/>
    </source>
</evidence>
<accession>A0A9P6ZYY5</accession>
<dbReference type="OrthoDB" id="3219582at2759"/>
<dbReference type="Proteomes" id="UP000714275">
    <property type="component" value="Unassembled WGS sequence"/>
</dbReference>
<evidence type="ECO:0000313" key="4">
    <source>
        <dbReference type="Proteomes" id="UP000714275"/>
    </source>
</evidence>
<feature type="region of interest" description="Disordered" evidence="1">
    <location>
        <begin position="412"/>
        <end position="437"/>
    </location>
</feature>